<evidence type="ECO:0000256" key="3">
    <source>
        <dbReference type="ARBA" id="ARBA00022448"/>
    </source>
</evidence>
<dbReference type="Pfam" id="PF03550">
    <property type="entry name" value="LolB"/>
    <property type="match status" value="1"/>
</dbReference>
<dbReference type="GO" id="GO:0009279">
    <property type="term" value="C:cell outer membrane"/>
    <property type="evidence" value="ECO:0007669"/>
    <property type="project" value="UniProtKB-SubCell"/>
</dbReference>
<dbReference type="GO" id="GO:0015031">
    <property type="term" value="P:protein transport"/>
    <property type="evidence" value="ECO:0007669"/>
    <property type="project" value="UniProtKB-KW"/>
</dbReference>
<dbReference type="InterPro" id="IPR004565">
    <property type="entry name" value="OM_lipoprot_LolB"/>
</dbReference>
<keyword evidence="7" id="KW-0812">Transmembrane</keyword>
<evidence type="ECO:0000256" key="7">
    <source>
        <dbReference type="SAM" id="Phobius"/>
    </source>
</evidence>
<comment type="subunit">
    <text evidence="2">Monomer.</text>
</comment>
<sequence>MESKEQHLIRQYLILFMFFLFLGGCAHQIDTKTTLYDDWKPRLAAQKTWQVEGKLAFISPEERQSANLNWQQTTNSNNLILTTFIGTRILSLKQTANGAELEFDGDEYFDTNASELLKRLTGFTLPVDNADNWLKGTIDDQSLVVDELGRAKQVLWFDNTGKKWQIDYGTYIQNAGYWLPTKLTLKHQQIKIKIQLYDWQFK</sequence>
<dbReference type="HAMAP" id="MF_00233">
    <property type="entry name" value="LolB"/>
    <property type="match status" value="1"/>
</dbReference>
<dbReference type="InterPro" id="IPR029046">
    <property type="entry name" value="LolA/LolB/LppX"/>
</dbReference>
<evidence type="ECO:0000256" key="4">
    <source>
        <dbReference type="ARBA" id="ARBA00022927"/>
    </source>
</evidence>
<dbReference type="NCBIfam" id="TIGR00548">
    <property type="entry name" value="lolB"/>
    <property type="match status" value="1"/>
</dbReference>
<dbReference type="EMBL" id="LAZR01002521">
    <property type="protein sequence ID" value="KKN28967.1"/>
    <property type="molecule type" value="Genomic_DNA"/>
</dbReference>
<evidence type="ECO:0000256" key="2">
    <source>
        <dbReference type="ARBA" id="ARBA00011245"/>
    </source>
</evidence>
<gene>
    <name evidence="8" type="ORF">LCGC14_0848880</name>
</gene>
<dbReference type="SUPFAM" id="SSF89392">
    <property type="entry name" value="Prokaryotic lipoproteins and lipoprotein localization factors"/>
    <property type="match status" value="1"/>
</dbReference>
<feature type="transmembrane region" description="Helical" evidence="7">
    <location>
        <begin position="12"/>
        <end position="29"/>
    </location>
</feature>
<evidence type="ECO:0000256" key="6">
    <source>
        <dbReference type="ARBA" id="ARBA00023186"/>
    </source>
</evidence>
<keyword evidence="3" id="KW-0813">Transport</keyword>
<proteinExistence type="inferred from homology"/>
<name>A0A0F9PW70_9ZZZZ</name>
<dbReference type="PROSITE" id="PS51257">
    <property type="entry name" value="PROKAR_LIPOPROTEIN"/>
    <property type="match status" value="1"/>
</dbReference>
<dbReference type="CDD" id="cd16326">
    <property type="entry name" value="LolB"/>
    <property type="match status" value="1"/>
</dbReference>
<dbReference type="Gene3D" id="2.50.20.10">
    <property type="entry name" value="Lipoprotein localisation LolA/LolB/LppX"/>
    <property type="match status" value="1"/>
</dbReference>
<keyword evidence="5 7" id="KW-0472">Membrane</keyword>
<keyword evidence="4" id="KW-0653">Protein transport</keyword>
<reference evidence="8" key="1">
    <citation type="journal article" date="2015" name="Nature">
        <title>Complex archaea that bridge the gap between prokaryotes and eukaryotes.</title>
        <authorList>
            <person name="Spang A."/>
            <person name="Saw J.H."/>
            <person name="Jorgensen S.L."/>
            <person name="Zaremba-Niedzwiedzka K."/>
            <person name="Martijn J."/>
            <person name="Lind A.E."/>
            <person name="van Eijk R."/>
            <person name="Schleper C."/>
            <person name="Guy L."/>
            <person name="Ettema T.J."/>
        </authorList>
    </citation>
    <scope>NUCLEOTIDE SEQUENCE</scope>
</reference>
<keyword evidence="6" id="KW-0143">Chaperone</keyword>
<evidence type="ECO:0000256" key="5">
    <source>
        <dbReference type="ARBA" id="ARBA00023136"/>
    </source>
</evidence>
<protein>
    <recommendedName>
        <fullName evidence="9">Outer-membrane lipoprotein LolB</fullName>
    </recommendedName>
</protein>
<organism evidence="8">
    <name type="scientific">marine sediment metagenome</name>
    <dbReference type="NCBI Taxonomy" id="412755"/>
    <lineage>
        <taxon>unclassified sequences</taxon>
        <taxon>metagenomes</taxon>
        <taxon>ecological metagenomes</taxon>
    </lineage>
</organism>
<comment type="caution">
    <text evidence="8">The sequence shown here is derived from an EMBL/GenBank/DDBJ whole genome shotgun (WGS) entry which is preliminary data.</text>
</comment>
<keyword evidence="7" id="KW-1133">Transmembrane helix</keyword>
<accession>A0A0F9PW70</accession>
<evidence type="ECO:0000256" key="1">
    <source>
        <dbReference type="ARBA" id="ARBA00004442"/>
    </source>
</evidence>
<evidence type="ECO:0000313" key="8">
    <source>
        <dbReference type="EMBL" id="KKN28967.1"/>
    </source>
</evidence>
<comment type="subcellular location">
    <subcellularLocation>
        <location evidence="1">Cell outer membrane</location>
    </subcellularLocation>
</comment>
<dbReference type="AlphaFoldDB" id="A0A0F9PW70"/>
<evidence type="ECO:0008006" key="9">
    <source>
        <dbReference type="Google" id="ProtNLM"/>
    </source>
</evidence>